<organism evidence="2 3">
    <name type="scientific">Pseudocercospora eumusae</name>
    <dbReference type="NCBI Taxonomy" id="321146"/>
    <lineage>
        <taxon>Eukaryota</taxon>
        <taxon>Fungi</taxon>
        <taxon>Dikarya</taxon>
        <taxon>Ascomycota</taxon>
        <taxon>Pezizomycotina</taxon>
        <taxon>Dothideomycetes</taxon>
        <taxon>Dothideomycetidae</taxon>
        <taxon>Mycosphaerellales</taxon>
        <taxon>Mycosphaerellaceae</taxon>
        <taxon>Pseudocercospora</taxon>
    </lineage>
</organism>
<proteinExistence type="predicted"/>
<protein>
    <submittedName>
        <fullName evidence="2">Uncharacterized protein</fullName>
    </submittedName>
</protein>
<evidence type="ECO:0000313" key="3">
    <source>
        <dbReference type="Proteomes" id="UP000070133"/>
    </source>
</evidence>
<feature type="region of interest" description="Disordered" evidence="1">
    <location>
        <begin position="1"/>
        <end position="39"/>
    </location>
</feature>
<dbReference type="EMBL" id="LFZN01000005">
    <property type="protein sequence ID" value="KXT06649.1"/>
    <property type="molecule type" value="Genomic_DNA"/>
</dbReference>
<name>A0A139HW79_9PEZI</name>
<dbReference type="OrthoDB" id="10293122at2759"/>
<comment type="caution">
    <text evidence="2">The sequence shown here is derived from an EMBL/GenBank/DDBJ whole genome shotgun (WGS) entry which is preliminary data.</text>
</comment>
<accession>A0A139HW79</accession>
<dbReference type="AlphaFoldDB" id="A0A139HW79"/>
<reference evidence="2 3" key="1">
    <citation type="submission" date="2015-07" db="EMBL/GenBank/DDBJ databases">
        <title>Comparative genomics of the Sigatoka disease complex on banana suggests a link between parallel evolutionary changes in Pseudocercospora fijiensis and Pseudocercospora eumusae and increased virulence on the banana host.</title>
        <authorList>
            <person name="Chang T.-C."/>
            <person name="Salvucci A."/>
            <person name="Crous P.W."/>
            <person name="Stergiopoulos I."/>
        </authorList>
    </citation>
    <scope>NUCLEOTIDE SEQUENCE [LARGE SCALE GENOMIC DNA]</scope>
    <source>
        <strain evidence="2 3">CBS 114824</strain>
    </source>
</reference>
<sequence length="269" mass="30673">MAASKPNGAGRADSPMEVVGQSPPGARSHTTRPPQSPFPYWVTANRKPNIPDVRNDELVRVKEMHLVEDLYPSTIEEALDGTNLYVQVELGYGFKDPLDLRYTPQLKICGKKKWAVDQLEPTSYTGRLSLDIGIVKHGRIKDLWDRISRQLLLGVAEHLRKHDLINRCAYRVVPPYSLEMTENALFNGPPRVWQRRAHTPGIWYLVLVEAVPRAADGLYDTIAGGRLISRKERNRLTEDLEDFEVQCWLCRDVLPLPCRGWVWTFCGEC</sequence>
<gene>
    <name evidence="2" type="ORF">AC578_8500</name>
</gene>
<evidence type="ECO:0000313" key="2">
    <source>
        <dbReference type="EMBL" id="KXT06649.1"/>
    </source>
</evidence>
<evidence type="ECO:0000256" key="1">
    <source>
        <dbReference type="SAM" id="MobiDB-lite"/>
    </source>
</evidence>
<keyword evidence="3" id="KW-1185">Reference proteome</keyword>
<dbReference type="Proteomes" id="UP000070133">
    <property type="component" value="Unassembled WGS sequence"/>
</dbReference>